<name>A0ABP8IKJ4_9GAMM</name>
<comment type="caution">
    <text evidence="2">The sequence shown here is derived from an EMBL/GenBank/DDBJ whole genome shotgun (WGS) entry which is preliminary data.</text>
</comment>
<dbReference type="Proteomes" id="UP001501011">
    <property type="component" value="Unassembled WGS sequence"/>
</dbReference>
<feature type="chain" id="PRO_5046498349" description="DUF4426 domain-containing protein" evidence="1">
    <location>
        <begin position="29"/>
        <end position="166"/>
    </location>
</feature>
<feature type="signal peptide" evidence="1">
    <location>
        <begin position="1"/>
        <end position="28"/>
    </location>
</feature>
<dbReference type="EMBL" id="BAABFV010000001">
    <property type="protein sequence ID" value="GAA4361553.1"/>
    <property type="molecule type" value="Genomic_DNA"/>
</dbReference>
<evidence type="ECO:0000256" key="1">
    <source>
        <dbReference type="SAM" id="SignalP"/>
    </source>
</evidence>
<dbReference type="RefSeq" id="WP_345292582.1">
    <property type="nucleotide sequence ID" value="NZ_BAABFV010000001.1"/>
</dbReference>
<proteinExistence type="predicted"/>
<evidence type="ECO:0008006" key="4">
    <source>
        <dbReference type="Google" id="ProtNLM"/>
    </source>
</evidence>
<evidence type="ECO:0000313" key="3">
    <source>
        <dbReference type="Proteomes" id="UP001501011"/>
    </source>
</evidence>
<keyword evidence="3" id="KW-1185">Reference proteome</keyword>
<accession>A0ABP8IKJ4</accession>
<keyword evidence="1" id="KW-0732">Signal</keyword>
<gene>
    <name evidence="2" type="ORF">GCM10023151_14920</name>
</gene>
<sequence length="166" mass="18102">MNVSTKFKQATFAIIAMAALGLSANLKADQPTEPLENIKLFGVVNALGQDSQLRSIQPTASSITEQRSEGLTVLTLSQTFTNQTGHDVEGYYHIPLPNPGALINYDISSNKVGNQLNDPQKLELSNGESITYTVRYELNSNLLVGFHQTEDSSFSEQLTQNAIAQN</sequence>
<evidence type="ECO:0000313" key="2">
    <source>
        <dbReference type="EMBL" id="GAA4361553.1"/>
    </source>
</evidence>
<organism evidence="2 3">
    <name type="scientific">Kangiella marina</name>
    <dbReference type="NCBI Taxonomy" id="1079178"/>
    <lineage>
        <taxon>Bacteria</taxon>
        <taxon>Pseudomonadati</taxon>
        <taxon>Pseudomonadota</taxon>
        <taxon>Gammaproteobacteria</taxon>
        <taxon>Kangiellales</taxon>
        <taxon>Kangiellaceae</taxon>
        <taxon>Kangiella</taxon>
    </lineage>
</organism>
<protein>
    <recommendedName>
        <fullName evidence="4">DUF4426 domain-containing protein</fullName>
    </recommendedName>
</protein>
<reference evidence="3" key="1">
    <citation type="journal article" date="2019" name="Int. J. Syst. Evol. Microbiol.">
        <title>The Global Catalogue of Microorganisms (GCM) 10K type strain sequencing project: providing services to taxonomists for standard genome sequencing and annotation.</title>
        <authorList>
            <consortium name="The Broad Institute Genomics Platform"/>
            <consortium name="The Broad Institute Genome Sequencing Center for Infectious Disease"/>
            <person name="Wu L."/>
            <person name="Ma J."/>
        </authorList>
    </citation>
    <scope>NUCLEOTIDE SEQUENCE [LARGE SCALE GENOMIC DNA]</scope>
    <source>
        <strain evidence="3">JCM 17728</strain>
    </source>
</reference>